<proteinExistence type="predicted"/>
<comment type="caution">
    <text evidence="1">The sequence shown here is derived from an EMBL/GenBank/DDBJ whole genome shotgun (WGS) entry which is preliminary data.</text>
</comment>
<protein>
    <submittedName>
        <fullName evidence="1">Uncharacterized protein</fullName>
    </submittedName>
</protein>
<sequence>MGCVSSKHIKKDTNHDKNGYININHVVSLTSSTLGALKLDNNNNNNNNVDDDSFNSIVVVSETESKTEQKTESETESKSDPSPKHKDPETVININAWELMEGLEEGVPISNLPKKSPKSAPFLRGFLASDTRSPMKFLNQFGSPKTSLKKPSGKENKVQLNNLVRGGVRRLDYSPKGILKPSTANSSPKNSSFSLKGSPFSARRNSFGNDSVRKSPRPLFDPEIIASYEKELSEEGEQIKRIVFATPKTRRARKSLDSVTLLNLFEKNCPPGGENSVVIYTTTLRGIRKTFEDCNKVRSIIESYCVCVRERDVSMDSGFKEELKKLMGMKQVQVPVVFVKGRFIGGVDEVVKLEDEEKLGVLLEGIPKALGICEGCGDLRFVMCKECNGSCKVLDEKQKKTVKCGYCNENGIIRCSLCC</sequence>
<organism evidence="1 2">
    <name type="scientific">Trifolium pratense</name>
    <name type="common">Red clover</name>
    <dbReference type="NCBI Taxonomy" id="57577"/>
    <lineage>
        <taxon>Eukaryota</taxon>
        <taxon>Viridiplantae</taxon>
        <taxon>Streptophyta</taxon>
        <taxon>Embryophyta</taxon>
        <taxon>Tracheophyta</taxon>
        <taxon>Spermatophyta</taxon>
        <taxon>Magnoliopsida</taxon>
        <taxon>eudicotyledons</taxon>
        <taxon>Gunneridae</taxon>
        <taxon>Pentapetalae</taxon>
        <taxon>rosids</taxon>
        <taxon>fabids</taxon>
        <taxon>Fabales</taxon>
        <taxon>Fabaceae</taxon>
        <taxon>Papilionoideae</taxon>
        <taxon>50 kb inversion clade</taxon>
        <taxon>NPAAA clade</taxon>
        <taxon>Hologalegina</taxon>
        <taxon>IRL clade</taxon>
        <taxon>Trifolieae</taxon>
        <taxon>Trifolium</taxon>
    </lineage>
</organism>
<evidence type="ECO:0000313" key="1">
    <source>
        <dbReference type="EMBL" id="CAJ2632346.1"/>
    </source>
</evidence>
<name>A0ACB0IJ37_TRIPR</name>
<gene>
    <name evidence="1" type="ORF">MILVUS5_LOCUS3674</name>
</gene>
<accession>A0ACB0IJ37</accession>
<dbReference type="Proteomes" id="UP001177021">
    <property type="component" value="Unassembled WGS sequence"/>
</dbReference>
<dbReference type="EMBL" id="CASHSV030000001">
    <property type="protein sequence ID" value="CAJ2632346.1"/>
    <property type="molecule type" value="Genomic_DNA"/>
</dbReference>
<reference evidence="1" key="1">
    <citation type="submission" date="2023-10" db="EMBL/GenBank/DDBJ databases">
        <authorList>
            <person name="Rodriguez Cubillos JULIANA M."/>
            <person name="De Vega J."/>
        </authorList>
    </citation>
    <scope>NUCLEOTIDE SEQUENCE</scope>
</reference>
<keyword evidence="2" id="KW-1185">Reference proteome</keyword>
<evidence type="ECO:0000313" key="2">
    <source>
        <dbReference type="Proteomes" id="UP001177021"/>
    </source>
</evidence>